<sequence>MVNFLPLANKNKICRKCEKSNCSQCLNGQIIITGEEDGCDFDSSNASYTNILHNVQQTNDFLWATRDLNFQRVNISPIPAPSPKQLIQIVAKHVANKLQNQDMLTPDTVTRINQILNEIGYDFNLPIIRWLAWVLNRTLKSTLDGLYVSNVQALLANQGKSPVVLLPTHRSYADFILMAYIAFLNEIELPCVAAGMDFHAMFMMGSILRKCKAFYMKRRFYDDPLYKMVFNHYLRYLLIYGNSPVEFYIEGTRSRSGKTLPPKYGLLSTVVDSYLRNEVVDVSIVPAALVYDKIMEEVLFAHEHLGVPKPKESTMKLIKSLRSMNQKYGNVYVSFGNPISLRSFVKNNMDRENKNNPKAIMEGLTNLGISIIKRQKELSVVTVFNVVSIAVANIIIKSDQYATELETICHHVNDVTTILKEAGATLFIQDGLNLADAVTESVKNHNNLVTISKHGLVHFKRIYENVSLKSQGKSDYFMERGLMQTAIPRIMLQLYINPSMTYFSNPALLLAILQSKEQELDIVHLKNEFVLFNTTFKREFVNSDTSVDRIYNDALDMLERLNCIVVNGPKVFINRNTNDYVEILLNALAPFLAGYIYVIHVLLEIPEDQQYTNAELLKKVQYFIVSVHNEGNLKHPYALSLDLLGNALATFLELEVLIKRGGTPMQLNVNKIRALKLANSLDSLMLGFQLFSNINLLTCKL</sequence>
<evidence type="ECO:0000256" key="6">
    <source>
        <dbReference type="PIRNR" id="PIRNR000437"/>
    </source>
</evidence>
<keyword evidence="4" id="KW-0472">Membrane</keyword>
<dbReference type="Proteomes" id="UP000494040">
    <property type="component" value="Unassembled WGS sequence"/>
</dbReference>
<evidence type="ECO:0000256" key="3">
    <source>
        <dbReference type="ARBA" id="ARBA00022679"/>
    </source>
</evidence>
<dbReference type="InterPro" id="IPR041728">
    <property type="entry name" value="GPAT/DHAPAT_LPLAT"/>
</dbReference>
<dbReference type="SUPFAM" id="SSF69593">
    <property type="entry name" value="Glycerol-3-phosphate (1)-acyltransferase"/>
    <property type="match status" value="1"/>
</dbReference>
<evidence type="ECO:0000313" key="9">
    <source>
        <dbReference type="Proteomes" id="UP000494040"/>
    </source>
</evidence>
<proteinExistence type="inferred from homology"/>
<dbReference type="Pfam" id="PF01553">
    <property type="entry name" value="Acyltransferase"/>
    <property type="match status" value="1"/>
</dbReference>
<dbReference type="InterPro" id="IPR045520">
    <property type="entry name" value="GPAT/DHAPAT_C"/>
</dbReference>
<organism evidence="8 9">
    <name type="scientific">Cimex lectularius</name>
    <name type="common">Bed bug</name>
    <name type="synonym">Acanthia lectularia</name>
    <dbReference type="NCBI Taxonomy" id="79782"/>
    <lineage>
        <taxon>Eukaryota</taxon>
        <taxon>Metazoa</taxon>
        <taxon>Ecdysozoa</taxon>
        <taxon>Arthropoda</taxon>
        <taxon>Hexapoda</taxon>
        <taxon>Insecta</taxon>
        <taxon>Pterygota</taxon>
        <taxon>Neoptera</taxon>
        <taxon>Paraneoptera</taxon>
        <taxon>Hemiptera</taxon>
        <taxon>Heteroptera</taxon>
        <taxon>Panheteroptera</taxon>
        <taxon>Cimicomorpha</taxon>
        <taxon>Cimicidae</taxon>
        <taxon>Cimex</taxon>
    </lineage>
</organism>
<dbReference type="PIRSF" id="PIRSF000437">
    <property type="entry name" value="GPAT_DHAPAT"/>
    <property type="match status" value="1"/>
</dbReference>
<evidence type="ECO:0000259" key="7">
    <source>
        <dbReference type="SMART" id="SM00563"/>
    </source>
</evidence>
<dbReference type="SMART" id="SM00563">
    <property type="entry name" value="PlsC"/>
    <property type="match status" value="1"/>
</dbReference>
<reference evidence="8" key="1">
    <citation type="submission" date="2022-01" db="UniProtKB">
        <authorList>
            <consortium name="EnsemblMetazoa"/>
        </authorList>
    </citation>
    <scope>IDENTIFICATION</scope>
</reference>
<dbReference type="PANTHER" id="PTHR12563">
    <property type="entry name" value="GLYCEROL-3-PHOSPHATE ACYLTRANSFERASE"/>
    <property type="match status" value="1"/>
</dbReference>
<dbReference type="RefSeq" id="XP_014249888.1">
    <property type="nucleotide sequence ID" value="XM_014394402.2"/>
</dbReference>
<dbReference type="CTD" id="119581197"/>
<dbReference type="Pfam" id="PF19277">
    <property type="entry name" value="GPAT_C"/>
    <property type="match status" value="1"/>
</dbReference>
<keyword evidence="9" id="KW-1185">Reference proteome</keyword>
<dbReference type="OrthoDB" id="10255570at2759"/>
<accession>A0A8I6RP31</accession>
<evidence type="ECO:0000256" key="1">
    <source>
        <dbReference type="ARBA" id="ARBA00004184"/>
    </source>
</evidence>
<dbReference type="GO" id="GO:0006631">
    <property type="term" value="P:fatty acid metabolic process"/>
    <property type="evidence" value="ECO:0007669"/>
    <property type="project" value="TreeGrafter"/>
</dbReference>
<dbReference type="AlphaFoldDB" id="A0A8I6RP31"/>
<comment type="similarity">
    <text evidence="2 6">Belongs to the GPAT/DAPAT family.</text>
</comment>
<dbReference type="InterPro" id="IPR022284">
    <property type="entry name" value="GPAT/DHAPAT"/>
</dbReference>
<dbReference type="GO" id="GO:0004366">
    <property type="term" value="F:glycerol-3-phosphate O-acyltransferase activity"/>
    <property type="evidence" value="ECO:0007669"/>
    <property type="project" value="TreeGrafter"/>
</dbReference>
<dbReference type="OMA" id="MTREFKP"/>
<dbReference type="InterPro" id="IPR002123">
    <property type="entry name" value="Plipid/glycerol_acylTrfase"/>
</dbReference>
<keyword evidence="5 6" id="KW-0012">Acyltransferase</keyword>
<name>A0A8I6RP31_CIMLE</name>
<dbReference type="GO" id="GO:0031966">
    <property type="term" value="C:mitochondrial membrane"/>
    <property type="evidence" value="ECO:0007669"/>
    <property type="project" value="TreeGrafter"/>
</dbReference>
<comment type="subcellular location">
    <subcellularLocation>
        <location evidence="1">Endomembrane system</location>
        <topology evidence="1">Peripheral membrane protein</topology>
    </subcellularLocation>
</comment>
<feature type="domain" description="Phospholipid/glycerol acyltransferase" evidence="7">
    <location>
        <begin position="163"/>
        <end position="292"/>
    </location>
</feature>
<dbReference type="GO" id="GO:0012505">
    <property type="term" value="C:endomembrane system"/>
    <property type="evidence" value="ECO:0007669"/>
    <property type="project" value="UniProtKB-SubCell"/>
</dbReference>
<dbReference type="GO" id="GO:0008654">
    <property type="term" value="P:phospholipid biosynthetic process"/>
    <property type="evidence" value="ECO:0007669"/>
    <property type="project" value="TreeGrafter"/>
</dbReference>
<dbReference type="GO" id="GO:0008611">
    <property type="term" value="P:ether lipid biosynthetic process"/>
    <property type="evidence" value="ECO:0007669"/>
    <property type="project" value="TreeGrafter"/>
</dbReference>
<dbReference type="PANTHER" id="PTHR12563:SF17">
    <property type="entry name" value="DIHYDROXYACETONE PHOSPHATE ACYLTRANSFERASE"/>
    <property type="match status" value="1"/>
</dbReference>
<dbReference type="EnsemblMetazoa" id="XM_014394402.2">
    <property type="protein sequence ID" value="XP_014249888.1"/>
    <property type="gene ID" value="LOC106666885"/>
</dbReference>
<keyword evidence="3 6" id="KW-0808">Transferase</keyword>
<dbReference type="GeneID" id="106666885"/>
<dbReference type="GO" id="GO:0016287">
    <property type="term" value="F:glycerone-phosphate O-acyltransferase activity"/>
    <property type="evidence" value="ECO:0007669"/>
    <property type="project" value="TreeGrafter"/>
</dbReference>
<protein>
    <recommendedName>
        <fullName evidence="7">Phospholipid/glycerol acyltransferase domain-containing protein</fullName>
    </recommendedName>
</protein>
<dbReference type="GO" id="GO:0019432">
    <property type="term" value="P:triglyceride biosynthetic process"/>
    <property type="evidence" value="ECO:0007669"/>
    <property type="project" value="TreeGrafter"/>
</dbReference>
<dbReference type="CDD" id="cd07993">
    <property type="entry name" value="LPLAT_DHAPAT-like"/>
    <property type="match status" value="1"/>
</dbReference>
<evidence type="ECO:0000256" key="2">
    <source>
        <dbReference type="ARBA" id="ARBA00007937"/>
    </source>
</evidence>
<evidence type="ECO:0000313" key="8">
    <source>
        <dbReference type="EnsemblMetazoa" id="XP_014249888.1"/>
    </source>
</evidence>
<dbReference type="GO" id="GO:0005778">
    <property type="term" value="C:peroxisomal membrane"/>
    <property type="evidence" value="ECO:0007669"/>
    <property type="project" value="TreeGrafter"/>
</dbReference>
<dbReference type="KEGG" id="clec:106666885"/>
<evidence type="ECO:0000256" key="4">
    <source>
        <dbReference type="ARBA" id="ARBA00023136"/>
    </source>
</evidence>
<evidence type="ECO:0000256" key="5">
    <source>
        <dbReference type="ARBA" id="ARBA00023315"/>
    </source>
</evidence>